<feature type="compositionally biased region" description="Polar residues" evidence="1">
    <location>
        <begin position="231"/>
        <end position="246"/>
    </location>
</feature>
<feature type="compositionally biased region" description="Polar residues" evidence="1">
    <location>
        <begin position="426"/>
        <end position="439"/>
    </location>
</feature>
<feature type="region of interest" description="Disordered" evidence="1">
    <location>
        <begin position="413"/>
        <end position="439"/>
    </location>
</feature>
<sequence length="659" mass="71558">MGILWILLTIIVLTINGVSFINAYYNPVLGQMRMDRQNITFTFNSKWCGSEESVNTRCFIEQKSSALCQKEISSQCGPCGFPAGKSVTFNSLKSDLTCPNALTSGVYRNQPGGIILVSLLGNSNQQAPIWTMCMRPSLNKPSLSEILRTPCVGSDCTKQVVDFRVCARNSPTQEITSDCFSKHTLQAYPGHKGVQIYVEETFSCGHCIIEASIKGSAIGCFPVVIEPTSSESQKIQRRSINSPNETSAEDDNDNSTDKSSAAQTVSSTYSKALKTDEVISVTEMTALKTDGITNSKTNVANQTEELHTQDGSEYPKTSSGNYQSKDGSRTTIENFKITTEDLKLNNSEIQGESVIILNNSDVLNVGVSTNDRAFTEETAGGTVGFNVKETNAHKTDQVTGITNSKTNVANQTEELHTQDGSEHPKTSSGNYQSKDGSRTTIENFKITTEDLKLNNSEIQGESVIILNNSDVLNVGVSTNDRAFTEELAGGFNVKEETVHNGTGQELASKKSDSSLILEDEAISGTSFAKVDASIPKALPKSEKSTSKLMLQTAEISTEFQGSSVQTLTSMSFEDEWNMHEKEAEKHEMDIQANLGNSSYATTEPDPAAEPDPFLELSDNTLPLANALSMATSPARLTDVVFMWSCYVLVVLVTFSAKGF</sequence>
<dbReference type="Proteomes" id="UP001497497">
    <property type="component" value="Unassembled WGS sequence"/>
</dbReference>
<keyword evidence="2" id="KW-0472">Membrane</keyword>
<evidence type="ECO:0000313" key="4">
    <source>
        <dbReference type="Proteomes" id="UP001497497"/>
    </source>
</evidence>
<gene>
    <name evidence="3" type="ORF">GSLYS_00011109001</name>
</gene>
<feature type="compositionally biased region" description="Polar residues" evidence="1">
    <location>
        <begin position="311"/>
        <end position="327"/>
    </location>
</feature>
<keyword evidence="4" id="KW-1185">Reference proteome</keyword>
<dbReference type="EMBL" id="CAXITT010000254">
    <property type="protein sequence ID" value="CAL1537196.1"/>
    <property type="molecule type" value="Genomic_DNA"/>
</dbReference>
<feature type="region of interest" description="Disordered" evidence="1">
    <location>
        <begin position="231"/>
        <end position="266"/>
    </location>
</feature>
<comment type="caution">
    <text evidence="3">The sequence shown here is derived from an EMBL/GenBank/DDBJ whole genome shotgun (WGS) entry which is preliminary data.</text>
</comment>
<feature type="transmembrane region" description="Helical" evidence="2">
    <location>
        <begin position="639"/>
        <end position="656"/>
    </location>
</feature>
<evidence type="ECO:0000256" key="1">
    <source>
        <dbReference type="SAM" id="MobiDB-lite"/>
    </source>
</evidence>
<name>A0AAV2HW90_LYMST</name>
<evidence type="ECO:0000256" key="2">
    <source>
        <dbReference type="SAM" id="Phobius"/>
    </source>
</evidence>
<proteinExistence type="predicted"/>
<accession>A0AAV2HW90</accession>
<organism evidence="3 4">
    <name type="scientific">Lymnaea stagnalis</name>
    <name type="common">Great pond snail</name>
    <name type="synonym">Helix stagnalis</name>
    <dbReference type="NCBI Taxonomy" id="6523"/>
    <lineage>
        <taxon>Eukaryota</taxon>
        <taxon>Metazoa</taxon>
        <taxon>Spiralia</taxon>
        <taxon>Lophotrochozoa</taxon>
        <taxon>Mollusca</taxon>
        <taxon>Gastropoda</taxon>
        <taxon>Heterobranchia</taxon>
        <taxon>Euthyneura</taxon>
        <taxon>Panpulmonata</taxon>
        <taxon>Hygrophila</taxon>
        <taxon>Lymnaeoidea</taxon>
        <taxon>Lymnaeidae</taxon>
        <taxon>Lymnaea</taxon>
    </lineage>
</organism>
<reference evidence="3 4" key="1">
    <citation type="submission" date="2024-04" db="EMBL/GenBank/DDBJ databases">
        <authorList>
            <consortium name="Genoscope - CEA"/>
            <person name="William W."/>
        </authorList>
    </citation>
    <scope>NUCLEOTIDE SEQUENCE [LARGE SCALE GENOMIC DNA]</scope>
</reference>
<protein>
    <submittedName>
        <fullName evidence="3">Uncharacterized protein</fullName>
    </submittedName>
</protein>
<dbReference type="AlphaFoldDB" id="A0AAV2HW90"/>
<evidence type="ECO:0000313" key="3">
    <source>
        <dbReference type="EMBL" id="CAL1537196.1"/>
    </source>
</evidence>
<feature type="compositionally biased region" description="Polar residues" evidence="1">
    <location>
        <begin position="257"/>
        <end position="266"/>
    </location>
</feature>
<keyword evidence="2" id="KW-0812">Transmembrane</keyword>
<feature type="compositionally biased region" description="Basic and acidic residues" evidence="1">
    <location>
        <begin position="413"/>
        <end position="425"/>
    </location>
</feature>
<feature type="region of interest" description="Disordered" evidence="1">
    <location>
        <begin position="296"/>
        <end position="327"/>
    </location>
</feature>
<keyword evidence="2" id="KW-1133">Transmembrane helix</keyword>